<dbReference type="AlphaFoldDB" id="A0A2M7X2N6"/>
<proteinExistence type="inferred from homology"/>
<dbReference type="GO" id="GO:0004807">
    <property type="term" value="F:triose-phosphate isomerase activity"/>
    <property type="evidence" value="ECO:0007669"/>
    <property type="project" value="UniProtKB-EC"/>
</dbReference>
<keyword evidence="3" id="KW-0963">Cytoplasm</keyword>
<organism evidence="4 5">
    <name type="scientific">candidate division WWE3 bacterium CG_4_9_14_3_um_filter_34_6</name>
    <dbReference type="NCBI Taxonomy" id="1975079"/>
    <lineage>
        <taxon>Bacteria</taxon>
        <taxon>Katanobacteria</taxon>
    </lineage>
</organism>
<dbReference type="Pfam" id="PF00121">
    <property type="entry name" value="TIM"/>
    <property type="match status" value="1"/>
</dbReference>
<comment type="caution">
    <text evidence="4">The sequence shown here is derived from an EMBL/GenBank/DDBJ whole genome shotgun (WGS) entry which is preliminary data.</text>
</comment>
<reference evidence="5" key="1">
    <citation type="submission" date="2017-09" db="EMBL/GenBank/DDBJ databases">
        <title>Depth-based differentiation of microbial function through sediment-hosted aquifers and enrichment of novel symbionts in the deep terrestrial subsurface.</title>
        <authorList>
            <person name="Probst A.J."/>
            <person name="Ladd B."/>
            <person name="Jarett J.K."/>
            <person name="Geller-Mcgrath D.E."/>
            <person name="Sieber C.M.K."/>
            <person name="Emerson J.B."/>
            <person name="Anantharaman K."/>
            <person name="Thomas B.C."/>
            <person name="Malmstrom R."/>
            <person name="Stieglmeier M."/>
            <person name="Klingl A."/>
            <person name="Woyke T."/>
            <person name="Ryan C.M."/>
            <person name="Banfield J.F."/>
        </authorList>
    </citation>
    <scope>NUCLEOTIDE SEQUENCE [LARGE SCALE GENOMIC DNA]</scope>
</reference>
<sequence length="225" mass="24798">MKYLIANWKQNITSKDIPYWVELFSKSLNQNIFDNLKIVVAPSFPQLHLLNGLLIDNNLNLNKVSVSAQNVSPFQSGSHTGEVGVDQISDVCTYVIVGHSESRAHCETYQDINSEISLIINAGLIPIICFSSIEEFNAFDDQYKNNMDILFAYEPTASIGTGLFASAEELNQIRESTNLEDFIYGGSVDKTSISNYLKLSFITGFLVGGASLDPIAFAKLANIVV</sequence>
<dbReference type="Gene3D" id="3.20.20.70">
    <property type="entry name" value="Aldolase class I"/>
    <property type="match status" value="1"/>
</dbReference>
<evidence type="ECO:0000313" key="4">
    <source>
        <dbReference type="EMBL" id="PJA40436.1"/>
    </source>
</evidence>
<keyword evidence="2 3" id="KW-0413">Isomerase</keyword>
<comment type="subcellular location">
    <subcellularLocation>
        <location evidence="3">Cytoplasm</location>
    </subcellularLocation>
</comment>
<evidence type="ECO:0000256" key="3">
    <source>
        <dbReference type="RuleBase" id="RU363013"/>
    </source>
</evidence>
<dbReference type="InterPro" id="IPR000652">
    <property type="entry name" value="Triosephosphate_isomerase"/>
</dbReference>
<comment type="catalytic activity">
    <reaction evidence="3">
        <text>D-glyceraldehyde 3-phosphate = dihydroxyacetone phosphate</text>
        <dbReference type="Rhea" id="RHEA:18585"/>
        <dbReference type="ChEBI" id="CHEBI:57642"/>
        <dbReference type="ChEBI" id="CHEBI:59776"/>
        <dbReference type="EC" id="5.3.1.1"/>
    </reaction>
</comment>
<dbReference type="PANTHER" id="PTHR21139:SF42">
    <property type="entry name" value="TRIOSEPHOSPHATE ISOMERASE"/>
    <property type="match status" value="1"/>
</dbReference>
<protein>
    <recommendedName>
        <fullName evidence="3">Triosephosphate isomerase</fullName>
        <ecNumber evidence="3">5.3.1.1</ecNumber>
    </recommendedName>
</protein>
<evidence type="ECO:0000256" key="2">
    <source>
        <dbReference type="ARBA" id="ARBA00023235"/>
    </source>
</evidence>
<comment type="subunit">
    <text evidence="3">Homodimer.</text>
</comment>
<dbReference type="GO" id="GO:0005829">
    <property type="term" value="C:cytosol"/>
    <property type="evidence" value="ECO:0007669"/>
    <property type="project" value="TreeGrafter"/>
</dbReference>
<dbReference type="EC" id="5.3.1.1" evidence="3"/>
<evidence type="ECO:0000313" key="5">
    <source>
        <dbReference type="Proteomes" id="UP000230683"/>
    </source>
</evidence>
<dbReference type="UniPathway" id="UPA00138"/>
<gene>
    <name evidence="4" type="ORF">CO178_02220</name>
</gene>
<dbReference type="GO" id="GO:0006094">
    <property type="term" value="P:gluconeogenesis"/>
    <property type="evidence" value="ECO:0007669"/>
    <property type="project" value="UniProtKB-UniPathway"/>
</dbReference>
<dbReference type="PROSITE" id="PS51440">
    <property type="entry name" value="TIM_2"/>
    <property type="match status" value="1"/>
</dbReference>
<dbReference type="CDD" id="cd00311">
    <property type="entry name" value="TIM"/>
    <property type="match status" value="1"/>
</dbReference>
<dbReference type="InterPro" id="IPR020861">
    <property type="entry name" value="Triosephosphate_isomerase_AS"/>
</dbReference>
<dbReference type="GO" id="GO:0046166">
    <property type="term" value="P:glyceraldehyde-3-phosphate biosynthetic process"/>
    <property type="evidence" value="ECO:0007669"/>
    <property type="project" value="TreeGrafter"/>
</dbReference>
<evidence type="ECO:0000256" key="1">
    <source>
        <dbReference type="ARBA" id="ARBA00007422"/>
    </source>
</evidence>
<comment type="pathway">
    <text evidence="3">Carbohydrate biosynthesis; gluconeogenesis.</text>
</comment>
<dbReference type="InterPro" id="IPR013785">
    <property type="entry name" value="Aldolase_TIM"/>
</dbReference>
<dbReference type="InterPro" id="IPR035990">
    <property type="entry name" value="TIM_sf"/>
</dbReference>
<dbReference type="Proteomes" id="UP000230683">
    <property type="component" value="Unassembled WGS sequence"/>
</dbReference>
<dbReference type="GO" id="GO:0006096">
    <property type="term" value="P:glycolytic process"/>
    <property type="evidence" value="ECO:0007669"/>
    <property type="project" value="UniProtKB-UniPathway"/>
</dbReference>
<dbReference type="SUPFAM" id="SSF51351">
    <property type="entry name" value="Triosephosphate isomerase (TIM)"/>
    <property type="match status" value="1"/>
</dbReference>
<keyword evidence="3" id="KW-0324">Glycolysis</keyword>
<accession>A0A2M7X2N6</accession>
<dbReference type="PROSITE" id="PS00171">
    <property type="entry name" value="TIM_1"/>
    <property type="match status" value="1"/>
</dbReference>
<dbReference type="UniPathway" id="UPA00109">
    <property type="reaction ID" value="UER00189"/>
</dbReference>
<comment type="similarity">
    <text evidence="1 3">Belongs to the triosephosphate isomerase family.</text>
</comment>
<dbReference type="PANTHER" id="PTHR21139">
    <property type="entry name" value="TRIOSEPHOSPHATE ISOMERASE"/>
    <property type="match status" value="1"/>
</dbReference>
<dbReference type="EMBL" id="PFWY01000098">
    <property type="protein sequence ID" value="PJA40436.1"/>
    <property type="molecule type" value="Genomic_DNA"/>
</dbReference>
<comment type="pathway">
    <text evidence="3">Carbohydrate degradation; glycolysis; D-glyceraldehyde 3-phosphate from glycerone phosphate: step 1/1.</text>
</comment>
<keyword evidence="3" id="KW-0312">Gluconeogenesis</keyword>
<name>A0A2M7X2N6_UNCKA</name>
<dbReference type="GO" id="GO:0019563">
    <property type="term" value="P:glycerol catabolic process"/>
    <property type="evidence" value="ECO:0007669"/>
    <property type="project" value="TreeGrafter"/>
</dbReference>